<protein>
    <submittedName>
        <fullName evidence="3">Protein phosphatase 2C domain-containing protein</fullName>
    </submittedName>
</protein>
<sequence length="364" mass="39296">MTQPNPNTPEKPDQSEEALSPSETPTKPPQSATNADTSTADQPAAKQDPPTTSAEPETKKPLPTPEATTDSATESAEPGEEDDLRQTRPLLHNGATTNRLPTESVIALENSGLIYGHATDVGQHRKNNEDSLLAYGFSISSMDEFPDFGVFIIADGMGGHKDGDRASATAVRSIATGITRKLYFNILRGTPMTQLPPVNELLVEEVENANAEIRSLTSDGGTTCTAALVIGRRVFIAHTGDSRAYIVKMDGIERITRDHSLAERLRETGVMTEQEAAMHPQGNQLYSALGMSDDPRIDSWTRTLGKGTRLLLCSDGLWNMVPDGQIYSIMMQHPVPQDACNRLVAAANENGGLDNISAIILYMP</sequence>
<evidence type="ECO:0000256" key="1">
    <source>
        <dbReference type="SAM" id="MobiDB-lite"/>
    </source>
</evidence>
<dbReference type="EMBL" id="CP062983">
    <property type="protein sequence ID" value="QPC84353.1"/>
    <property type="molecule type" value="Genomic_DNA"/>
</dbReference>
<dbReference type="PROSITE" id="PS51746">
    <property type="entry name" value="PPM_2"/>
    <property type="match status" value="1"/>
</dbReference>
<keyword evidence="4" id="KW-1185">Reference proteome</keyword>
<dbReference type="SMART" id="SM00331">
    <property type="entry name" value="PP2C_SIG"/>
    <property type="match status" value="1"/>
</dbReference>
<evidence type="ECO:0000313" key="4">
    <source>
        <dbReference type="Proteomes" id="UP000594468"/>
    </source>
</evidence>
<proteinExistence type="predicted"/>
<dbReference type="SMART" id="SM00332">
    <property type="entry name" value="PP2Cc"/>
    <property type="match status" value="1"/>
</dbReference>
<dbReference type="GO" id="GO:0004722">
    <property type="term" value="F:protein serine/threonine phosphatase activity"/>
    <property type="evidence" value="ECO:0007669"/>
    <property type="project" value="InterPro"/>
</dbReference>
<dbReference type="AlphaFoldDB" id="A0A7S8ECR7"/>
<gene>
    <name evidence="3" type="ORF">G4Y79_08255</name>
</gene>
<evidence type="ECO:0000259" key="2">
    <source>
        <dbReference type="PROSITE" id="PS51746"/>
    </source>
</evidence>
<feature type="domain" description="PPM-type phosphatase" evidence="2">
    <location>
        <begin position="114"/>
        <end position="363"/>
    </location>
</feature>
<name>A0A7S8ECR7_9CHLR</name>
<dbReference type="KEGG" id="pmet:G4Y79_08255"/>
<dbReference type="Proteomes" id="UP000594468">
    <property type="component" value="Chromosome"/>
</dbReference>
<dbReference type="SUPFAM" id="SSF81606">
    <property type="entry name" value="PP2C-like"/>
    <property type="match status" value="1"/>
</dbReference>
<dbReference type="Gene3D" id="3.60.40.10">
    <property type="entry name" value="PPM-type phosphatase domain"/>
    <property type="match status" value="1"/>
</dbReference>
<dbReference type="InterPro" id="IPR036457">
    <property type="entry name" value="PPM-type-like_dom_sf"/>
</dbReference>
<dbReference type="InterPro" id="IPR001932">
    <property type="entry name" value="PPM-type_phosphatase-like_dom"/>
</dbReference>
<feature type="compositionally biased region" description="Polar residues" evidence="1">
    <location>
        <begin position="21"/>
        <end position="41"/>
    </location>
</feature>
<dbReference type="CDD" id="cd00143">
    <property type="entry name" value="PP2Cc"/>
    <property type="match status" value="1"/>
</dbReference>
<feature type="region of interest" description="Disordered" evidence="1">
    <location>
        <begin position="1"/>
        <end position="98"/>
    </location>
</feature>
<dbReference type="Pfam" id="PF00481">
    <property type="entry name" value="PP2C"/>
    <property type="match status" value="1"/>
</dbReference>
<dbReference type="InterPro" id="IPR015655">
    <property type="entry name" value="PP2C"/>
</dbReference>
<evidence type="ECO:0000313" key="3">
    <source>
        <dbReference type="EMBL" id="QPC84353.1"/>
    </source>
</evidence>
<accession>A0A7S8ECR7</accession>
<dbReference type="RefSeq" id="WP_195172416.1">
    <property type="nucleotide sequence ID" value="NZ_CP062983.1"/>
</dbReference>
<dbReference type="PANTHER" id="PTHR47992">
    <property type="entry name" value="PROTEIN PHOSPHATASE"/>
    <property type="match status" value="1"/>
</dbReference>
<organism evidence="3 4">
    <name type="scientific">Phototrophicus methaneseepsis</name>
    <dbReference type="NCBI Taxonomy" id="2710758"/>
    <lineage>
        <taxon>Bacteria</taxon>
        <taxon>Bacillati</taxon>
        <taxon>Chloroflexota</taxon>
        <taxon>Candidatus Thermofontia</taxon>
        <taxon>Phototrophicales</taxon>
        <taxon>Phototrophicaceae</taxon>
        <taxon>Phototrophicus</taxon>
    </lineage>
</organism>
<reference evidence="3 4" key="1">
    <citation type="submission" date="2020-02" db="EMBL/GenBank/DDBJ databases">
        <authorList>
            <person name="Zheng R.K."/>
            <person name="Sun C.M."/>
        </authorList>
    </citation>
    <scope>NUCLEOTIDE SEQUENCE [LARGE SCALE GENOMIC DNA]</scope>
    <source>
        <strain evidence="4">rifampicinis</strain>
    </source>
</reference>